<evidence type="ECO:0000259" key="3">
    <source>
        <dbReference type="SMART" id="SM00530"/>
    </source>
</evidence>
<feature type="compositionally biased region" description="Pro residues" evidence="1">
    <location>
        <begin position="161"/>
        <end position="186"/>
    </location>
</feature>
<accession>A0A5N6A7N7</accession>
<keyword evidence="2" id="KW-1133">Transmembrane helix</keyword>
<evidence type="ECO:0000256" key="1">
    <source>
        <dbReference type="SAM" id="MobiDB-lite"/>
    </source>
</evidence>
<evidence type="ECO:0000313" key="4">
    <source>
        <dbReference type="EMBL" id="KAB8163720.1"/>
    </source>
</evidence>
<dbReference type="SMART" id="SM00530">
    <property type="entry name" value="HTH_XRE"/>
    <property type="match status" value="1"/>
</dbReference>
<dbReference type="AlphaFoldDB" id="A0A5N6A7N7"/>
<keyword evidence="2" id="KW-0472">Membrane</keyword>
<dbReference type="SUPFAM" id="SSF47413">
    <property type="entry name" value="lambda repressor-like DNA-binding domains"/>
    <property type="match status" value="1"/>
</dbReference>
<keyword evidence="2" id="KW-0812">Transmembrane</keyword>
<dbReference type="InterPro" id="IPR001387">
    <property type="entry name" value="Cro/C1-type_HTH"/>
</dbReference>
<dbReference type="Pfam" id="PF13560">
    <property type="entry name" value="HTH_31"/>
    <property type="match status" value="1"/>
</dbReference>
<keyword evidence="5" id="KW-1185">Reference proteome</keyword>
<feature type="region of interest" description="Disordered" evidence="1">
    <location>
        <begin position="1"/>
        <end position="49"/>
    </location>
</feature>
<comment type="caution">
    <text evidence="4">The sequence shown here is derived from an EMBL/GenBank/DDBJ whole genome shotgun (WGS) entry which is preliminary data.</text>
</comment>
<dbReference type="Proteomes" id="UP000314251">
    <property type="component" value="Unassembled WGS sequence"/>
</dbReference>
<protein>
    <submittedName>
        <fullName evidence="4">Helix-turn-helix domain-containing protein</fullName>
    </submittedName>
</protein>
<organism evidence="4 5">
    <name type="scientific">Streptomyces mimosae</name>
    <dbReference type="NCBI Taxonomy" id="2586635"/>
    <lineage>
        <taxon>Bacteria</taxon>
        <taxon>Bacillati</taxon>
        <taxon>Actinomycetota</taxon>
        <taxon>Actinomycetes</taxon>
        <taxon>Kitasatosporales</taxon>
        <taxon>Streptomycetaceae</taxon>
        <taxon>Streptomyces</taxon>
    </lineage>
</organism>
<sequence>MAALPFPRSSVSVGVGPRRSAGRRPKPGPGPVPPASARGRVGGPGRFRPGELRGWSRIECRDGTRRGVGRVASGAETADLAALLMEWKDRSGLSYGVLAKRLHLSASTLHRYCRGEALPPEFAIVERFARQCRATPEEHAEAHRRWIAADAARQRDRKQPRPAPPPPTAPPGTPAPPAAQPPPPAPAFRRLPPRPRLLWGAAGALAVVAAVALLATLLTGGDADGGDSAFGDDATEQAAGSAPLTVATRPYALEQCEGRYLVDRPPAQVPPPPVETDAPGWVRALGAVPAGTQRVELTVQGTETATVVLRDLRVRVTATGEPLPWELYAGYSGCGGGQVRTTAFDVDLDAPAPEPTAVAGQDDLPLWVDEAEPVVFYVDAHTDAQDVSWHLELDWSSGESTGTLRVDDEGEPFRTSAVGGQTEWGYLIGGTEWIDNDTGEPAR</sequence>
<gene>
    <name evidence="4" type="ORF">FH607_017350</name>
</gene>
<feature type="transmembrane region" description="Helical" evidence="2">
    <location>
        <begin position="197"/>
        <end position="218"/>
    </location>
</feature>
<proteinExistence type="predicted"/>
<evidence type="ECO:0000313" key="5">
    <source>
        <dbReference type="Proteomes" id="UP000314251"/>
    </source>
</evidence>
<feature type="domain" description="HTH cro/C1-type" evidence="3">
    <location>
        <begin position="83"/>
        <end position="139"/>
    </location>
</feature>
<evidence type="ECO:0000256" key="2">
    <source>
        <dbReference type="SAM" id="Phobius"/>
    </source>
</evidence>
<reference evidence="4" key="1">
    <citation type="submission" date="2019-10" db="EMBL/GenBank/DDBJ databases">
        <title>Nonomuraea sp. nov., isolated from Phyllanthus amarus.</title>
        <authorList>
            <person name="Klykleung N."/>
            <person name="Tanasupawat S."/>
        </authorList>
    </citation>
    <scope>NUCLEOTIDE SEQUENCE [LARGE SCALE GENOMIC DNA]</scope>
    <source>
        <strain evidence="4">3MP-10</strain>
    </source>
</reference>
<name>A0A5N6A7N7_9ACTN</name>
<dbReference type="CDD" id="cd00093">
    <property type="entry name" value="HTH_XRE"/>
    <property type="match status" value="1"/>
</dbReference>
<dbReference type="EMBL" id="VDLY02000011">
    <property type="protein sequence ID" value="KAB8163720.1"/>
    <property type="molecule type" value="Genomic_DNA"/>
</dbReference>
<dbReference type="GO" id="GO:0003677">
    <property type="term" value="F:DNA binding"/>
    <property type="evidence" value="ECO:0007669"/>
    <property type="project" value="InterPro"/>
</dbReference>
<feature type="compositionally biased region" description="Low complexity" evidence="1">
    <location>
        <begin position="7"/>
        <end position="19"/>
    </location>
</feature>
<dbReference type="OrthoDB" id="3359627at2"/>
<feature type="region of interest" description="Disordered" evidence="1">
    <location>
        <begin position="151"/>
        <end position="190"/>
    </location>
</feature>
<dbReference type="InterPro" id="IPR010982">
    <property type="entry name" value="Lambda_DNA-bd_dom_sf"/>
</dbReference>